<reference evidence="2 3" key="1">
    <citation type="submission" date="2016-04" db="EMBL/GenBank/DDBJ databases">
        <title>Complete genome sequence of Fictibacillus phosphorivorans G25-29, a strain toxic to nematodes.</title>
        <authorList>
            <person name="Zheng Z."/>
        </authorList>
    </citation>
    <scope>NUCLEOTIDE SEQUENCE [LARGE SCALE GENOMIC DNA]</scope>
    <source>
        <strain evidence="2 3">G25-29</strain>
    </source>
</reference>
<organism evidence="2 3">
    <name type="scientific">Fictibacillus phosphorivorans</name>
    <dbReference type="NCBI Taxonomy" id="1221500"/>
    <lineage>
        <taxon>Bacteria</taxon>
        <taxon>Bacillati</taxon>
        <taxon>Bacillota</taxon>
        <taxon>Bacilli</taxon>
        <taxon>Bacillales</taxon>
        <taxon>Fictibacillaceae</taxon>
        <taxon>Fictibacillus</taxon>
    </lineage>
</organism>
<dbReference type="RefSeq" id="WP_066392245.1">
    <property type="nucleotide sequence ID" value="NZ_CP015378.1"/>
</dbReference>
<proteinExistence type="predicted"/>
<evidence type="ECO:0000259" key="1">
    <source>
        <dbReference type="SMART" id="SM00849"/>
    </source>
</evidence>
<sequence length="273" mass="31719">MEEFLCTTCGTQYPASSIPLEECVICKEERQYINPNGQEWTTLDDMVHSRKYRNKIVNEQPGLFSLKTEPDFAISQSAYFIEENHFRLLWDCIPFLDQETIDRIREMGGIDAIALSHPHYYSTQVRWAETFDCPIYIHEDDKEWVQQESDKIVYWSGEEKVITDGLVLHRLGGHYKGAAVLHWEKSGAAGVLLTGDVIQVVPDRKWISFMYSYPNIIPLPASTVDRMAKKVASLRFKELYNAFNRHVKKDADQIVQRSADRYIRALKGEWFNT</sequence>
<gene>
    <name evidence="2" type="ORF">ABE65_005650</name>
</gene>
<dbReference type="InterPro" id="IPR036866">
    <property type="entry name" value="RibonucZ/Hydroxyglut_hydro"/>
</dbReference>
<dbReference type="EMBL" id="CP015378">
    <property type="protein sequence ID" value="ANC76316.1"/>
    <property type="molecule type" value="Genomic_DNA"/>
</dbReference>
<dbReference type="KEGG" id="fpn:ABE65_005650"/>
<evidence type="ECO:0000313" key="2">
    <source>
        <dbReference type="EMBL" id="ANC76316.1"/>
    </source>
</evidence>
<dbReference type="Proteomes" id="UP000076623">
    <property type="component" value="Chromosome"/>
</dbReference>
<dbReference type="Pfam" id="PF00753">
    <property type="entry name" value="Lactamase_B"/>
    <property type="match status" value="1"/>
</dbReference>
<evidence type="ECO:0000313" key="3">
    <source>
        <dbReference type="Proteomes" id="UP000076623"/>
    </source>
</evidence>
<dbReference type="PANTHER" id="PTHR36839">
    <property type="entry name" value="METALLO-BETA-LACTAMASE FAMILY PROTEIN (AFU_ORTHOLOGUE AFUA_5G12770)"/>
    <property type="match status" value="1"/>
</dbReference>
<dbReference type="InterPro" id="IPR001279">
    <property type="entry name" value="Metallo-B-lactamas"/>
</dbReference>
<dbReference type="Gene3D" id="3.60.15.10">
    <property type="entry name" value="Ribonuclease Z/Hydroxyacylglutathione hydrolase-like"/>
    <property type="match status" value="1"/>
</dbReference>
<dbReference type="SMART" id="SM00849">
    <property type="entry name" value="Lactamase_B"/>
    <property type="match status" value="1"/>
</dbReference>
<feature type="domain" description="Metallo-beta-lactamase" evidence="1">
    <location>
        <begin position="75"/>
        <end position="246"/>
    </location>
</feature>
<protein>
    <recommendedName>
        <fullName evidence="1">Metallo-beta-lactamase domain-containing protein</fullName>
    </recommendedName>
</protein>
<dbReference type="PANTHER" id="PTHR36839:SF1">
    <property type="entry name" value="METALLO-BETA-LACTAMASE FAMILY PROTEIN (AFU_ORTHOLOGUE AFUA_5G12770)"/>
    <property type="match status" value="1"/>
</dbReference>
<dbReference type="AlphaFoldDB" id="A0A160IKG6"/>
<keyword evidence="3" id="KW-1185">Reference proteome</keyword>
<accession>A0A160IKG6</accession>
<name>A0A160IKG6_9BACL</name>
<dbReference type="SUPFAM" id="SSF56281">
    <property type="entry name" value="Metallo-hydrolase/oxidoreductase"/>
    <property type="match status" value="1"/>
</dbReference>